<dbReference type="EMBL" id="JAVRHT010000007">
    <property type="protein sequence ID" value="MDT0631029.1"/>
    <property type="molecule type" value="Genomic_DNA"/>
</dbReference>
<organism evidence="1 2">
    <name type="scientific">Rubrivirga litoralis</name>
    <dbReference type="NCBI Taxonomy" id="3075598"/>
    <lineage>
        <taxon>Bacteria</taxon>
        <taxon>Pseudomonadati</taxon>
        <taxon>Rhodothermota</taxon>
        <taxon>Rhodothermia</taxon>
        <taxon>Rhodothermales</taxon>
        <taxon>Rubricoccaceae</taxon>
        <taxon>Rubrivirga</taxon>
    </lineage>
</organism>
<protein>
    <submittedName>
        <fullName evidence="1">DUF1353 domain-containing protein</fullName>
    </submittedName>
</protein>
<name>A0ABU3BP29_9BACT</name>
<keyword evidence="2" id="KW-1185">Reference proteome</keyword>
<sequence>MSAPPLLPGVPGDVTAPRQTLLPDLRRFRLADDASYTWRHTPEGGAEGVYRLVVPAGFEHDFASVPRPLWALVAPIDLGIASIFHDWLYARAGRAETLRWAGRTPGAGWEPVPKWWTRRDADRLFARLMREQGVPRWRRRAAFLAVRAFAGGVWGRRQTRPAPRP</sequence>
<evidence type="ECO:0000313" key="2">
    <source>
        <dbReference type="Proteomes" id="UP001267426"/>
    </source>
</evidence>
<evidence type="ECO:0000313" key="1">
    <source>
        <dbReference type="EMBL" id="MDT0631029.1"/>
    </source>
</evidence>
<comment type="caution">
    <text evidence="1">The sequence shown here is derived from an EMBL/GenBank/DDBJ whole genome shotgun (WGS) entry which is preliminary data.</text>
</comment>
<dbReference type="Proteomes" id="UP001267426">
    <property type="component" value="Unassembled WGS sequence"/>
</dbReference>
<proteinExistence type="predicted"/>
<dbReference type="InterPro" id="IPR010767">
    <property type="entry name" value="Phage_CGC-2007_Cje0229"/>
</dbReference>
<dbReference type="RefSeq" id="WP_311662370.1">
    <property type="nucleotide sequence ID" value="NZ_JAVRHT010000007.1"/>
</dbReference>
<gene>
    <name evidence="1" type="ORF">RM540_04635</name>
</gene>
<dbReference type="Pfam" id="PF07087">
    <property type="entry name" value="DUF1353"/>
    <property type="match status" value="1"/>
</dbReference>
<reference evidence="1 2" key="1">
    <citation type="submission" date="2023-09" db="EMBL/GenBank/DDBJ databases">
        <authorList>
            <person name="Rey-Velasco X."/>
        </authorList>
    </citation>
    <scope>NUCLEOTIDE SEQUENCE [LARGE SCALE GENOMIC DNA]</scope>
    <source>
        <strain evidence="1 2">F394</strain>
    </source>
</reference>
<accession>A0ABU3BP29</accession>